<protein>
    <submittedName>
        <fullName evidence="2">Polyketide synthase</fullName>
    </submittedName>
</protein>
<dbReference type="Gene3D" id="3.40.50.1820">
    <property type="entry name" value="alpha/beta hydrolase"/>
    <property type="match status" value="1"/>
</dbReference>
<sequence length="265" mass="29252">MESNPDLIQPAEWGSPGAIPVVLIHDGGGTTFAYHCLNSLSRAVYGIHNPSFHSGEPFEGSLSDMARLYCGFIKEAIKEPDFPKSRNKDGKVRILLGGWSMGGHLSLEMAKQLDDEDSGIEVIGILMVDTVHPIRSSASGKVKRDDGTTEGKSKNQILADKAMADGRRKIREWTPPVWNGASQRPRTVLLRAKKPVPMNDGEVSLVDMTRDSRTLGWDVYDKDMFADIVDIEGDHFDIFELDRIDGTSEAMKEALQDLDQAVLKV</sequence>
<dbReference type="SUPFAM" id="SSF53474">
    <property type="entry name" value="alpha/beta-Hydrolases"/>
    <property type="match status" value="1"/>
</dbReference>
<dbReference type="InterPro" id="IPR001031">
    <property type="entry name" value="Thioesterase"/>
</dbReference>
<gene>
    <name evidence="2" type="ORF">FALBO_2899</name>
</gene>
<accession>A0A8H4LIX2</accession>
<name>A0A8H4LIX2_9HYPO</name>
<dbReference type="EMBL" id="JAADYS010000383">
    <property type="protein sequence ID" value="KAF4470227.1"/>
    <property type="molecule type" value="Genomic_DNA"/>
</dbReference>
<evidence type="ECO:0000313" key="3">
    <source>
        <dbReference type="Proteomes" id="UP000554235"/>
    </source>
</evidence>
<dbReference type="AlphaFoldDB" id="A0A8H4LIX2"/>
<evidence type="ECO:0000313" key="2">
    <source>
        <dbReference type="EMBL" id="KAF4470227.1"/>
    </source>
</evidence>
<feature type="domain" description="Thioesterase" evidence="1">
    <location>
        <begin position="20"/>
        <end position="163"/>
    </location>
</feature>
<dbReference type="OrthoDB" id="10253869at2759"/>
<keyword evidence="3" id="KW-1185">Reference proteome</keyword>
<dbReference type="Proteomes" id="UP000554235">
    <property type="component" value="Unassembled WGS sequence"/>
</dbReference>
<dbReference type="Pfam" id="PF00975">
    <property type="entry name" value="Thioesterase"/>
    <property type="match status" value="1"/>
</dbReference>
<reference evidence="2 3" key="1">
    <citation type="submission" date="2020-01" db="EMBL/GenBank/DDBJ databases">
        <title>Identification and distribution of gene clusters putatively required for synthesis of sphingolipid metabolism inhibitors in phylogenetically diverse species of the filamentous fungus Fusarium.</title>
        <authorList>
            <person name="Kim H.-S."/>
            <person name="Busman M."/>
            <person name="Brown D.W."/>
            <person name="Divon H."/>
            <person name="Uhlig S."/>
            <person name="Proctor R.H."/>
        </authorList>
    </citation>
    <scope>NUCLEOTIDE SEQUENCE [LARGE SCALE GENOMIC DNA]</scope>
    <source>
        <strain evidence="2 3">NRRL 20459</strain>
    </source>
</reference>
<dbReference type="InterPro" id="IPR029058">
    <property type="entry name" value="AB_hydrolase_fold"/>
</dbReference>
<proteinExistence type="predicted"/>
<evidence type="ECO:0000259" key="1">
    <source>
        <dbReference type="Pfam" id="PF00975"/>
    </source>
</evidence>
<organism evidence="2 3">
    <name type="scientific">Fusarium albosuccineum</name>
    <dbReference type="NCBI Taxonomy" id="1237068"/>
    <lineage>
        <taxon>Eukaryota</taxon>
        <taxon>Fungi</taxon>
        <taxon>Dikarya</taxon>
        <taxon>Ascomycota</taxon>
        <taxon>Pezizomycotina</taxon>
        <taxon>Sordariomycetes</taxon>
        <taxon>Hypocreomycetidae</taxon>
        <taxon>Hypocreales</taxon>
        <taxon>Nectriaceae</taxon>
        <taxon>Fusarium</taxon>
        <taxon>Fusarium decemcellulare species complex</taxon>
    </lineage>
</organism>
<comment type="caution">
    <text evidence="2">The sequence shown here is derived from an EMBL/GenBank/DDBJ whole genome shotgun (WGS) entry which is preliminary data.</text>
</comment>